<evidence type="ECO:0000259" key="1">
    <source>
        <dbReference type="Pfam" id="PF00899"/>
    </source>
</evidence>
<protein>
    <submittedName>
        <fullName evidence="2">Rv1355c family protein</fullName>
    </submittedName>
</protein>
<proteinExistence type="predicted"/>
<dbReference type="RefSeq" id="WP_149653202.1">
    <property type="nucleotide sequence ID" value="NZ_VTZN01000025.1"/>
</dbReference>
<dbReference type="EMBL" id="VTZN01000025">
    <property type="protein sequence ID" value="KAA1251020.1"/>
    <property type="molecule type" value="Genomic_DNA"/>
</dbReference>
<dbReference type="NCBIfam" id="NF005901">
    <property type="entry name" value="PRK07877.1"/>
    <property type="match status" value="1"/>
</dbReference>
<sequence length="726" mass="78796">MTCGVGDAEIQILDPDDPDDYRRLENLRADACIEFLDQLDGQVESVRSLRPGPNAELIAERSRWVYYPWRRNVVAVLGPQAFRAVRLDRNRHLITVEEQGRLAALRIGVVGLSVGHVIAYTIAAEGLCGELRLADFDRLDLSNLNRVPASVLDLGTNKATAAGRRIAELDPYLRVRTFTAGVTPDALDAFLDGLDIVVEECDSLDTKILVRQAARSRQIPVVMATDHRGLVDVERFDQEPTRPILHGLLGDVDGATLAGLSAREKMPHLYRLADPGRGTAREAATLIEVGTTLSAWPQLASQVTLGAATVAEAVRRIGLGEPLLSGRTRIDIAAALDHLDEPATAHHEGTARWDGDPQSDPDAEILADVGKLPNIIDVVATAASRAPSVGNAQPWRIEVDHDAVAIELVPERTSLVDIDFRASAVAIGAAVFNARVAAAAHGVLGPVEIGHSSEQSPLCVVVKLGADSDPELARLYRPMLLRQTNRHHGTPAPIADATLELLESAARREGARLQLLRTRDEIERAAMILGESDRIRYLTPELHAELVAELRWPTDPSLESGIDVRGLELDPFRLAMLDTLCRPEVMAELARWNGGVALGAESYFRVCASSAIALVFIQGETLADYACGGSAAEAVWIRAQQHGLAAGPISPLFLYAKTSQERSDLSPNFAPQLQRLQREFNELAGTQAGESPIMVLRFCAAPSPSIRSRRRPFMRQSIQGQDGART</sequence>
<comment type="caution">
    <text evidence="2">The sequence shown here is derived from an EMBL/GenBank/DDBJ whole genome shotgun (WGS) entry which is preliminary data.</text>
</comment>
<dbReference type="CDD" id="cd01483">
    <property type="entry name" value="E1_enzyme_family"/>
    <property type="match status" value="1"/>
</dbReference>
<dbReference type="Gene3D" id="3.40.109.10">
    <property type="entry name" value="NADH Oxidase"/>
    <property type="match status" value="1"/>
</dbReference>
<dbReference type="Gene3D" id="3.40.50.720">
    <property type="entry name" value="NAD(P)-binding Rossmann-like Domain"/>
    <property type="match status" value="1"/>
</dbReference>
<evidence type="ECO:0000313" key="2">
    <source>
        <dbReference type="EMBL" id="KAA1251020.1"/>
    </source>
</evidence>
<dbReference type="InterPro" id="IPR045886">
    <property type="entry name" value="ThiF/MoeB/HesA"/>
</dbReference>
<organism evidence="2 3">
    <name type="scientific">Mycobacterium simiae</name>
    <name type="common">Mycobacterium habana</name>
    <dbReference type="NCBI Taxonomy" id="1784"/>
    <lineage>
        <taxon>Bacteria</taxon>
        <taxon>Bacillati</taxon>
        <taxon>Actinomycetota</taxon>
        <taxon>Actinomycetes</taxon>
        <taxon>Mycobacteriales</taxon>
        <taxon>Mycobacteriaceae</taxon>
        <taxon>Mycobacterium</taxon>
        <taxon>Mycobacterium simiae complex</taxon>
    </lineage>
</organism>
<dbReference type="GO" id="GO:0008641">
    <property type="term" value="F:ubiquitin-like modifier activating enzyme activity"/>
    <property type="evidence" value="ECO:0007669"/>
    <property type="project" value="InterPro"/>
</dbReference>
<dbReference type="Proteomes" id="UP000324701">
    <property type="component" value="Unassembled WGS sequence"/>
</dbReference>
<dbReference type="AlphaFoldDB" id="A0A5B1BU85"/>
<gene>
    <name evidence="2" type="ORF">F0Q45_06675</name>
</gene>
<dbReference type="InterPro" id="IPR000415">
    <property type="entry name" value="Nitroreductase-like"/>
</dbReference>
<dbReference type="SUPFAM" id="SSF69572">
    <property type="entry name" value="Activating enzymes of the ubiquitin-like proteins"/>
    <property type="match status" value="1"/>
</dbReference>
<dbReference type="InterPro" id="IPR000594">
    <property type="entry name" value="ThiF_NAD_FAD-bd"/>
</dbReference>
<dbReference type="Pfam" id="PF00899">
    <property type="entry name" value="ThiF"/>
    <property type="match status" value="1"/>
</dbReference>
<dbReference type="OrthoDB" id="5149792at2"/>
<reference evidence="2 3" key="1">
    <citation type="submission" date="2019-09" db="EMBL/GenBank/DDBJ databases">
        <title>Report of infection by Mycobacterium simiae a patient suffering from pulmonary tuberculosis.</title>
        <authorList>
            <person name="Mohanty P.S."/>
            <person name="Bansal A.K."/>
            <person name="Singh H."/>
            <person name="Sharma S."/>
            <person name="Patil S.A."/>
            <person name="Upadhaya P."/>
            <person name="Singh P.K."/>
            <person name="Kumar D."/>
            <person name="Kumar S."/>
            <person name="Singh R.K."/>
            <person name="Chaudhary B."/>
        </authorList>
    </citation>
    <scope>NUCLEOTIDE SEQUENCE [LARGE SCALE GENOMIC DNA]</scope>
    <source>
        <strain evidence="2 3">JAL-560-SIM</strain>
    </source>
</reference>
<dbReference type="PANTHER" id="PTHR43267:SF3">
    <property type="entry name" value="THIF PROTEIN"/>
    <property type="match status" value="1"/>
</dbReference>
<dbReference type="InterPro" id="IPR035985">
    <property type="entry name" value="Ubiquitin-activating_enz"/>
</dbReference>
<keyword evidence="3" id="KW-1185">Reference proteome</keyword>
<evidence type="ECO:0000313" key="3">
    <source>
        <dbReference type="Proteomes" id="UP000324701"/>
    </source>
</evidence>
<dbReference type="SUPFAM" id="SSF55469">
    <property type="entry name" value="FMN-dependent nitroreductase-like"/>
    <property type="match status" value="1"/>
</dbReference>
<dbReference type="GO" id="GO:0061503">
    <property type="term" value="F:tRNA threonylcarbamoyladenosine dehydratase"/>
    <property type="evidence" value="ECO:0007669"/>
    <property type="project" value="TreeGrafter"/>
</dbReference>
<dbReference type="GO" id="GO:0016491">
    <property type="term" value="F:oxidoreductase activity"/>
    <property type="evidence" value="ECO:0007669"/>
    <property type="project" value="InterPro"/>
</dbReference>
<name>A0A5B1BU85_MYCSI</name>
<dbReference type="PANTHER" id="PTHR43267">
    <property type="entry name" value="TRNA THREONYLCARBAMOYLADENOSINE DEHYDRATASE"/>
    <property type="match status" value="1"/>
</dbReference>
<dbReference type="GO" id="GO:0061504">
    <property type="term" value="P:cyclic threonylcarbamoyladenosine biosynthetic process"/>
    <property type="evidence" value="ECO:0007669"/>
    <property type="project" value="TreeGrafter"/>
</dbReference>
<feature type="domain" description="THIF-type NAD/FAD binding fold" evidence="1">
    <location>
        <begin position="88"/>
        <end position="226"/>
    </location>
</feature>
<accession>A0A5B1BU85</accession>